<reference evidence="4" key="1">
    <citation type="submission" date="2019-12" db="UniProtKB">
        <authorList>
            <consortium name="WormBaseParasite"/>
        </authorList>
    </citation>
    <scope>IDENTIFICATION</scope>
</reference>
<feature type="domain" description="CCHC-type" evidence="2">
    <location>
        <begin position="233"/>
        <end position="246"/>
    </location>
</feature>
<dbReference type="GO" id="GO:0019899">
    <property type="term" value="F:enzyme binding"/>
    <property type="evidence" value="ECO:0007669"/>
    <property type="project" value="UniProtKB-ARBA"/>
</dbReference>
<keyword evidence="1" id="KW-0479">Metal-binding</keyword>
<dbReference type="PANTHER" id="PTHR47481">
    <property type="match status" value="1"/>
</dbReference>
<dbReference type="PROSITE" id="PS50158">
    <property type="entry name" value="ZF_CCHC"/>
    <property type="match status" value="1"/>
</dbReference>
<name>A0A5S6QV87_TRIMR</name>
<evidence type="ECO:0000313" key="4">
    <source>
        <dbReference type="WBParaSite" id="TMUE_3000011326.1"/>
    </source>
</evidence>
<keyword evidence="1" id="KW-0863">Zinc-finger</keyword>
<organism evidence="3 4">
    <name type="scientific">Trichuris muris</name>
    <name type="common">Mouse whipworm</name>
    <dbReference type="NCBI Taxonomy" id="70415"/>
    <lineage>
        <taxon>Eukaryota</taxon>
        <taxon>Metazoa</taxon>
        <taxon>Ecdysozoa</taxon>
        <taxon>Nematoda</taxon>
        <taxon>Enoplea</taxon>
        <taxon>Dorylaimia</taxon>
        <taxon>Trichinellida</taxon>
        <taxon>Trichuridae</taxon>
        <taxon>Trichuris</taxon>
    </lineage>
</organism>
<dbReference type="InterPro" id="IPR001878">
    <property type="entry name" value="Znf_CCHC"/>
</dbReference>
<dbReference type="SUPFAM" id="SSF57756">
    <property type="entry name" value="Retrovirus zinc finger-like domains"/>
    <property type="match status" value="1"/>
</dbReference>
<dbReference type="AlphaFoldDB" id="A0A5S6QV87"/>
<dbReference type="Pfam" id="PF22936">
    <property type="entry name" value="Pol_BBD"/>
    <property type="match status" value="1"/>
</dbReference>
<evidence type="ECO:0000256" key="1">
    <source>
        <dbReference type="PROSITE-ProRule" id="PRU00047"/>
    </source>
</evidence>
<keyword evidence="3" id="KW-1185">Reference proteome</keyword>
<proteinExistence type="predicted"/>
<accession>A0A5S6QV87</accession>
<dbReference type="GO" id="GO:0003676">
    <property type="term" value="F:nucleic acid binding"/>
    <property type="evidence" value="ECO:0007669"/>
    <property type="project" value="InterPro"/>
</dbReference>
<protein>
    <submittedName>
        <fullName evidence="4">CCHC-type domain-containing protein</fullName>
    </submittedName>
</protein>
<evidence type="ECO:0000313" key="3">
    <source>
        <dbReference type="Proteomes" id="UP000046395"/>
    </source>
</evidence>
<keyword evidence="1" id="KW-0862">Zinc</keyword>
<dbReference type="GO" id="GO:0008270">
    <property type="term" value="F:zinc ion binding"/>
    <property type="evidence" value="ECO:0007669"/>
    <property type="project" value="UniProtKB-KW"/>
</dbReference>
<dbReference type="Pfam" id="PF00098">
    <property type="entry name" value="zf-CCHC"/>
    <property type="match status" value="1"/>
</dbReference>
<dbReference type="WBParaSite" id="TMUE_3000011326.1">
    <property type="protein sequence ID" value="TMUE_3000011326.1"/>
    <property type="gene ID" value="WBGene00301295"/>
</dbReference>
<dbReference type="Gene3D" id="4.10.60.10">
    <property type="entry name" value="Zinc finger, CCHC-type"/>
    <property type="match status" value="1"/>
</dbReference>
<dbReference type="PANTHER" id="PTHR47481:SF22">
    <property type="entry name" value="RETROTRANSPOSON GAG DOMAIN-CONTAINING PROTEIN"/>
    <property type="match status" value="1"/>
</dbReference>
<dbReference type="Pfam" id="PF14223">
    <property type="entry name" value="Retrotran_gag_2"/>
    <property type="match status" value="1"/>
</dbReference>
<evidence type="ECO:0000259" key="2">
    <source>
        <dbReference type="PROSITE" id="PS50158"/>
    </source>
</evidence>
<dbReference type="InterPro" id="IPR054722">
    <property type="entry name" value="PolX-like_BBD"/>
</dbReference>
<dbReference type="SMART" id="SM00343">
    <property type="entry name" value="ZnF_C2HC"/>
    <property type="match status" value="1"/>
</dbReference>
<dbReference type="InterPro" id="IPR036875">
    <property type="entry name" value="Znf_CCHC_sf"/>
</dbReference>
<sequence>MVMDPERGSAQYSSSVQFTPIKKLNGSNYATWSFQMKLVSMDSDLWTTVQPGEELKDVKDHRKVHLHEARQSEAFAKICLAIGDEQQLHLSSPKDVWEELQRLFAPRDSKLRILQLRRQLYAEKLENCAGVDAYFGRMNRIASELVSIGDRIDDGDIAMTILCGLPKKWDVVVSSICNLPESEFSRSTVKRRLLAKWQRRIDSDVRSVEAMTAEAVQRMPVEKRQSARVNIVCFKCGEKGHYARECAPGKKGREGSSRQIAESATDGHSSNMFASCYGASTDATTDWIIDSGATHHMCPHKRYFNTLDTSSSVRTNCKRFDNASRWKRHRCRRGALQ</sequence>
<dbReference type="Proteomes" id="UP000046395">
    <property type="component" value="Unassembled WGS sequence"/>
</dbReference>